<evidence type="ECO:0000313" key="1">
    <source>
        <dbReference type="EMBL" id="KRL08795.1"/>
    </source>
</evidence>
<accession>A0A0R1MXC5</accession>
<keyword evidence="2" id="KW-1185">Reference proteome</keyword>
<dbReference type="Proteomes" id="UP000051330">
    <property type="component" value="Unassembled WGS sequence"/>
</dbReference>
<organism evidence="1 2">
    <name type="scientific">Schleiferilactobacillus perolens DSM 12744</name>
    <dbReference type="NCBI Taxonomy" id="1423792"/>
    <lineage>
        <taxon>Bacteria</taxon>
        <taxon>Bacillati</taxon>
        <taxon>Bacillota</taxon>
        <taxon>Bacilli</taxon>
        <taxon>Lactobacillales</taxon>
        <taxon>Lactobacillaceae</taxon>
        <taxon>Schleiferilactobacillus</taxon>
    </lineage>
</organism>
<dbReference type="PATRIC" id="fig|1423792.3.peg.1189"/>
<protein>
    <submittedName>
        <fullName evidence="1">Uncharacterized protein</fullName>
    </submittedName>
</protein>
<reference evidence="1 2" key="1">
    <citation type="journal article" date="2015" name="Genome Announc.">
        <title>Expanding the biotechnology potential of lactobacilli through comparative genomics of 213 strains and associated genera.</title>
        <authorList>
            <person name="Sun Z."/>
            <person name="Harris H.M."/>
            <person name="McCann A."/>
            <person name="Guo C."/>
            <person name="Argimon S."/>
            <person name="Zhang W."/>
            <person name="Yang X."/>
            <person name="Jeffery I.B."/>
            <person name="Cooney J.C."/>
            <person name="Kagawa T.F."/>
            <person name="Liu W."/>
            <person name="Song Y."/>
            <person name="Salvetti E."/>
            <person name="Wrobel A."/>
            <person name="Rasinkangas P."/>
            <person name="Parkhill J."/>
            <person name="Rea M.C."/>
            <person name="O'Sullivan O."/>
            <person name="Ritari J."/>
            <person name="Douillard F.P."/>
            <person name="Paul Ross R."/>
            <person name="Yang R."/>
            <person name="Briner A.E."/>
            <person name="Felis G.E."/>
            <person name="de Vos W.M."/>
            <person name="Barrangou R."/>
            <person name="Klaenhammer T.R."/>
            <person name="Caufield P.W."/>
            <person name="Cui Y."/>
            <person name="Zhang H."/>
            <person name="O'Toole P.W."/>
        </authorList>
    </citation>
    <scope>NUCLEOTIDE SEQUENCE [LARGE SCALE GENOMIC DNA]</scope>
    <source>
        <strain evidence="1 2">DSM 12744</strain>
    </source>
</reference>
<evidence type="ECO:0000313" key="2">
    <source>
        <dbReference type="Proteomes" id="UP000051330"/>
    </source>
</evidence>
<dbReference type="EMBL" id="AZEC01000019">
    <property type="protein sequence ID" value="KRL08795.1"/>
    <property type="molecule type" value="Genomic_DNA"/>
</dbReference>
<dbReference type="AlphaFoldDB" id="A0A0R1MXC5"/>
<proteinExistence type="predicted"/>
<comment type="caution">
    <text evidence="1">The sequence shown here is derived from an EMBL/GenBank/DDBJ whole genome shotgun (WGS) entry which is preliminary data.</text>
</comment>
<sequence>MKEQRFFMANAVLYVHLETVSNLTVSYGMNADDFLAGIPDMPHHLLLLTPVNSQEMVDPHTGFNVISGVEDVERYLRDTKITPKKWIDYQHTLYLDQITPQEVAEMLYLGHAYNHLTPPFYYKLGNQYVYLDRPDGTQKIYYRNLDQFFVSLDHAIARHIREREVEQRFWRMLRNDTVAPLPDHLWVTLRPFLIDGVLFSFDEIRMHQKDYQIPLYRLRRKLLITDQTWLRGEDDLVGHLTYSRKQHTWRFESPTTERNGEDVDA</sequence>
<dbReference type="STRING" id="1423792.FD09_GL001168"/>
<gene>
    <name evidence="1" type="ORF">FD09_GL001168</name>
</gene>
<name>A0A0R1MXC5_9LACO</name>